<dbReference type="EMBL" id="CP011494">
    <property type="protein sequence ID" value="AKO52830.1"/>
    <property type="molecule type" value="Genomic_DNA"/>
</dbReference>
<dbReference type="InterPro" id="IPR010653">
    <property type="entry name" value="NlpB/DapX"/>
</dbReference>
<evidence type="ECO:0000313" key="1">
    <source>
        <dbReference type="EMBL" id="AKO52830.1"/>
    </source>
</evidence>
<dbReference type="Pfam" id="PF06804">
    <property type="entry name" value="Lipoprotein_18"/>
    <property type="match status" value="1"/>
</dbReference>
<dbReference type="Gene3D" id="3.30.310.170">
    <property type="entry name" value="Outer membrane protein assembly factor BamC"/>
    <property type="match status" value="1"/>
</dbReference>
<gene>
    <name evidence="1" type="ORF">ABA45_10810</name>
</gene>
<keyword evidence="1" id="KW-0449">Lipoprotein</keyword>
<dbReference type="RefSeq" id="WP_048386039.1">
    <property type="nucleotide sequence ID" value="NZ_CP011494.1"/>
</dbReference>
<name>A0A0H4I526_9GAMM</name>
<sequence>MQVLSRTRYLRCTASFKTVACKPLATAAGFALLAGLGGCGVLSDRSADYVSAPEGETIELPASADESRFRQIMPVRDINLANAGKFYPDGIPTPPDMTSEILDQNYAVETLDGRAWLLVNDVPGRLWPAVTAYMSDRRLGVAFDSPLLGLQQSELVNFSLRARELVQLEGEASASEPKVLLQVRIAPGVRRKSTEIQVRNIEVADQPEALLNWDTTLAPDSADLELQKRVLADMGEFLKAGEEKKSFSRAASGMTSKPLVKLISKNEQASAIEMQLDYGRAWAEVSRALKESDMTVIDLNRSAGWLQVDYRSADERESGWFNWFSWFSDNEVPRHTHTVNVTRGEQTVQVSAETAVNDGGEQTPSALLNRLFDYLY</sequence>
<dbReference type="Proteomes" id="UP000036406">
    <property type="component" value="Chromosome"/>
</dbReference>
<dbReference type="KEGG" id="mpq:ABA45_10810"/>
<proteinExistence type="predicted"/>
<evidence type="ECO:0000313" key="2">
    <source>
        <dbReference type="Proteomes" id="UP000036406"/>
    </source>
</evidence>
<accession>A0A0H4I526</accession>
<organism evidence="1 2">
    <name type="scientific">Marinobacter psychrophilus</name>
    <dbReference type="NCBI Taxonomy" id="330734"/>
    <lineage>
        <taxon>Bacteria</taxon>
        <taxon>Pseudomonadati</taxon>
        <taxon>Pseudomonadota</taxon>
        <taxon>Gammaproteobacteria</taxon>
        <taxon>Pseudomonadales</taxon>
        <taxon>Marinobacteraceae</taxon>
        <taxon>Marinobacter</taxon>
    </lineage>
</organism>
<dbReference type="AlphaFoldDB" id="A0A0H4I526"/>
<reference evidence="1 2" key="1">
    <citation type="submission" date="2015-05" db="EMBL/GenBank/DDBJ databases">
        <title>Complete genome of Marinobacter psychrophilus strain 20041T isolated from sea-ice of the Canadian Basin.</title>
        <authorList>
            <person name="Song L."/>
            <person name="Ren L."/>
            <person name="Yu Y."/>
            <person name="Wang X."/>
        </authorList>
    </citation>
    <scope>NUCLEOTIDE SEQUENCE [LARGE SCALE GENOMIC DNA]</scope>
    <source>
        <strain evidence="1 2">20041</strain>
    </source>
</reference>
<keyword evidence="2" id="KW-1185">Reference proteome</keyword>
<dbReference type="PATRIC" id="fig|330734.3.peg.2273"/>
<protein>
    <submittedName>
        <fullName evidence="1">Lipoprotein</fullName>
    </submittedName>
</protein>
<dbReference type="InterPro" id="IPR042268">
    <property type="entry name" value="BamC_C"/>
</dbReference>
<dbReference type="STRING" id="330734.ABA45_10810"/>